<dbReference type="Gene3D" id="3.40.1810.10">
    <property type="entry name" value="Transcription factor, MADS-box"/>
    <property type="match status" value="1"/>
</dbReference>
<proteinExistence type="predicted"/>
<accession>A0AAV1DQN0</accession>
<evidence type="ECO:0000256" key="6">
    <source>
        <dbReference type="SAM" id="MobiDB-lite"/>
    </source>
</evidence>
<evidence type="ECO:0000256" key="3">
    <source>
        <dbReference type="ARBA" id="ARBA00023125"/>
    </source>
</evidence>
<evidence type="ECO:0000313" key="9">
    <source>
        <dbReference type="Proteomes" id="UP001161247"/>
    </source>
</evidence>
<dbReference type="SUPFAM" id="SSF55455">
    <property type="entry name" value="SRF-like"/>
    <property type="match status" value="1"/>
</dbReference>
<dbReference type="PANTHER" id="PTHR11945">
    <property type="entry name" value="MADS BOX PROTEIN"/>
    <property type="match status" value="1"/>
</dbReference>
<dbReference type="InterPro" id="IPR002100">
    <property type="entry name" value="TF_MADSbox"/>
</dbReference>
<dbReference type="GO" id="GO:0005634">
    <property type="term" value="C:nucleus"/>
    <property type="evidence" value="ECO:0007669"/>
    <property type="project" value="UniProtKB-SubCell"/>
</dbReference>
<sequence>MTNESNLQVTFSKRRKGLFKKASELCTRTGSELAVVVFSPGNKVYTFGSPSVDQVLEKYETKAPHFIAPQGSTNEPHQANSSTNTLRLTEELNPLEDHMDAIKKKSEKLTQMASANHNRYWWKAPIEELSVEQLEYLKLAYEKLDRRVHIQAQKGLPLNANLFTNFNIPGPSHPNNAFLGYESQPLLPPPNIHYPAMPSGSNYAGLTLSNDIISVNNGASFAANQGPPGYGATNLDPNAQVPSGSRAAFPFDDPSAPGWWP</sequence>
<name>A0AAV1DQN0_OLDCO</name>
<comment type="subcellular location">
    <subcellularLocation>
        <location evidence="1">Nucleus</location>
    </subcellularLocation>
</comment>
<evidence type="ECO:0000259" key="7">
    <source>
        <dbReference type="PROSITE" id="PS50066"/>
    </source>
</evidence>
<evidence type="ECO:0000256" key="2">
    <source>
        <dbReference type="ARBA" id="ARBA00023015"/>
    </source>
</evidence>
<dbReference type="GO" id="GO:0000981">
    <property type="term" value="F:DNA-binding transcription factor activity, RNA polymerase II-specific"/>
    <property type="evidence" value="ECO:0007669"/>
    <property type="project" value="TreeGrafter"/>
</dbReference>
<feature type="region of interest" description="Disordered" evidence="6">
    <location>
        <begin position="228"/>
        <end position="261"/>
    </location>
</feature>
<keyword evidence="3" id="KW-0238">DNA-binding</keyword>
<evidence type="ECO:0000256" key="4">
    <source>
        <dbReference type="ARBA" id="ARBA00023163"/>
    </source>
</evidence>
<keyword evidence="2" id="KW-0805">Transcription regulation</keyword>
<dbReference type="SMART" id="SM00432">
    <property type="entry name" value="MADS"/>
    <property type="match status" value="1"/>
</dbReference>
<keyword evidence="4" id="KW-0804">Transcription</keyword>
<organism evidence="8 9">
    <name type="scientific">Oldenlandia corymbosa var. corymbosa</name>
    <dbReference type="NCBI Taxonomy" id="529605"/>
    <lineage>
        <taxon>Eukaryota</taxon>
        <taxon>Viridiplantae</taxon>
        <taxon>Streptophyta</taxon>
        <taxon>Embryophyta</taxon>
        <taxon>Tracheophyta</taxon>
        <taxon>Spermatophyta</taxon>
        <taxon>Magnoliopsida</taxon>
        <taxon>eudicotyledons</taxon>
        <taxon>Gunneridae</taxon>
        <taxon>Pentapetalae</taxon>
        <taxon>asterids</taxon>
        <taxon>lamiids</taxon>
        <taxon>Gentianales</taxon>
        <taxon>Rubiaceae</taxon>
        <taxon>Rubioideae</taxon>
        <taxon>Spermacoceae</taxon>
        <taxon>Hedyotis-Oldenlandia complex</taxon>
        <taxon>Oldenlandia</taxon>
    </lineage>
</organism>
<protein>
    <submittedName>
        <fullName evidence="8">OLC1v1008974C1</fullName>
    </submittedName>
</protein>
<dbReference type="FunFam" id="3.40.1810.10:FF:000006">
    <property type="entry name" value="Agamous-like MADS-box protein AGL62"/>
    <property type="match status" value="1"/>
</dbReference>
<dbReference type="PANTHER" id="PTHR11945:SF776">
    <property type="entry name" value="AGAMOUS-LIKE 50-RELATED"/>
    <property type="match status" value="1"/>
</dbReference>
<dbReference type="GO" id="GO:0046983">
    <property type="term" value="F:protein dimerization activity"/>
    <property type="evidence" value="ECO:0007669"/>
    <property type="project" value="InterPro"/>
</dbReference>
<reference evidence="8" key="1">
    <citation type="submission" date="2023-03" db="EMBL/GenBank/DDBJ databases">
        <authorList>
            <person name="Julca I."/>
        </authorList>
    </citation>
    <scope>NUCLEOTIDE SEQUENCE</scope>
</reference>
<evidence type="ECO:0000256" key="5">
    <source>
        <dbReference type="ARBA" id="ARBA00023242"/>
    </source>
</evidence>
<dbReference type="GO" id="GO:0000978">
    <property type="term" value="F:RNA polymerase II cis-regulatory region sequence-specific DNA binding"/>
    <property type="evidence" value="ECO:0007669"/>
    <property type="project" value="TreeGrafter"/>
</dbReference>
<dbReference type="PROSITE" id="PS50066">
    <property type="entry name" value="MADS_BOX_2"/>
    <property type="match status" value="1"/>
</dbReference>
<keyword evidence="9" id="KW-1185">Reference proteome</keyword>
<dbReference type="InterPro" id="IPR036879">
    <property type="entry name" value="TF_MADSbox_sf"/>
</dbReference>
<dbReference type="EMBL" id="OX459123">
    <property type="protein sequence ID" value="CAI9109199.1"/>
    <property type="molecule type" value="Genomic_DNA"/>
</dbReference>
<keyword evidence="5" id="KW-0539">Nucleus</keyword>
<dbReference type="PRINTS" id="PR00404">
    <property type="entry name" value="MADSDOMAIN"/>
</dbReference>
<feature type="domain" description="MADS-box" evidence="7">
    <location>
        <begin position="1"/>
        <end position="51"/>
    </location>
</feature>
<evidence type="ECO:0000256" key="1">
    <source>
        <dbReference type="ARBA" id="ARBA00004123"/>
    </source>
</evidence>
<evidence type="ECO:0000313" key="8">
    <source>
        <dbReference type="EMBL" id="CAI9109199.1"/>
    </source>
</evidence>
<dbReference type="Proteomes" id="UP001161247">
    <property type="component" value="Chromosome 6"/>
</dbReference>
<dbReference type="AlphaFoldDB" id="A0AAV1DQN0"/>
<dbReference type="Pfam" id="PF00319">
    <property type="entry name" value="SRF-TF"/>
    <property type="match status" value="1"/>
</dbReference>
<gene>
    <name evidence="8" type="ORF">OLC1_LOCUS17144</name>
</gene>